<dbReference type="Gene3D" id="3.40.30.10">
    <property type="entry name" value="Glutaredoxin"/>
    <property type="match status" value="1"/>
</dbReference>
<feature type="domain" description="Thioredoxin" evidence="1">
    <location>
        <begin position="334"/>
        <end position="476"/>
    </location>
</feature>
<name>A0A3S4MA38_CHRGE</name>
<protein>
    <submittedName>
        <fullName evidence="2">Thiol-disulfide oxidoreductase resA</fullName>
    </submittedName>
</protein>
<evidence type="ECO:0000313" key="3">
    <source>
        <dbReference type="Proteomes" id="UP000279227"/>
    </source>
</evidence>
<dbReference type="Proteomes" id="UP000279227">
    <property type="component" value="Chromosome"/>
</dbReference>
<organism evidence="2 3">
    <name type="scientific">Chryseobacterium gleum</name>
    <name type="common">Flavobacterium gleum</name>
    <dbReference type="NCBI Taxonomy" id="250"/>
    <lineage>
        <taxon>Bacteria</taxon>
        <taxon>Pseudomonadati</taxon>
        <taxon>Bacteroidota</taxon>
        <taxon>Flavobacteriia</taxon>
        <taxon>Flavobacteriales</taxon>
        <taxon>Weeksellaceae</taxon>
        <taxon>Chryseobacterium group</taxon>
        <taxon>Chryseobacterium</taxon>
    </lineage>
</organism>
<dbReference type="InterPro" id="IPR050553">
    <property type="entry name" value="Thioredoxin_ResA/DsbE_sf"/>
</dbReference>
<dbReference type="RefSeq" id="WP_002981400.1">
    <property type="nucleotide sequence ID" value="NZ_CP068486.1"/>
</dbReference>
<sequence>MKKILFFVALFLLKVHFSYCQKQTVIAGTIKNWQDSVLNIDLLIIDGMSAIRTSKEFSMPTKDGNFKFSFTLNRTSLATIYFNNRIAFSPGTFSIIINPGDSLNFTVPNLKKLGLVNMEVDGVGAERIILFRDIIRKVYANRLFRKTYNKQTVTEKFLEVDRSLDVIDSEFQKIKKPSSRDNQLLHAQLVDQALDMIMIHSLQNKSDSTLILFKKYILNKKRMLPLFNSTTIEYFGGFRLIPNYISLLNRNAGGDNIDRFAEPLQYNRLIVKQFVNKPEIRDYLLSDLAIDIFKEHWDNQISKNMYDFYISHANKKNNFYKRIVQEYKQVEQYLQPGKPFYKFALPDTTGKLHKLEDFNGKIIVLDFWFTGCPGCKLISPVLEKVEEEIKNDGIQFISINVDKAEIWKIGIGEYSSKSSLQLYTQDQRFNHPIIEFAKIPSYPSLIVLDKNGNLVGVPPNPLNHFEEFKSYIKKLL</sequence>
<dbReference type="SUPFAM" id="SSF52833">
    <property type="entry name" value="Thioredoxin-like"/>
    <property type="match status" value="1"/>
</dbReference>
<dbReference type="KEGG" id="cgle:NCTC11432_04666"/>
<dbReference type="EMBL" id="LR134289">
    <property type="protein sequence ID" value="VEE11187.1"/>
    <property type="molecule type" value="Genomic_DNA"/>
</dbReference>
<accession>A0A3S4MA38</accession>
<reference evidence="2 3" key="1">
    <citation type="submission" date="2018-12" db="EMBL/GenBank/DDBJ databases">
        <authorList>
            <consortium name="Pathogen Informatics"/>
        </authorList>
    </citation>
    <scope>NUCLEOTIDE SEQUENCE [LARGE SCALE GENOMIC DNA]</scope>
    <source>
        <strain evidence="2 3">NCTC11432</strain>
    </source>
</reference>
<dbReference type="AlphaFoldDB" id="A0A3S4MA38"/>
<dbReference type="PANTHER" id="PTHR42852">
    <property type="entry name" value="THIOL:DISULFIDE INTERCHANGE PROTEIN DSBE"/>
    <property type="match status" value="1"/>
</dbReference>
<evidence type="ECO:0000259" key="1">
    <source>
        <dbReference type="PROSITE" id="PS51352"/>
    </source>
</evidence>
<dbReference type="InterPro" id="IPR012336">
    <property type="entry name" value="Thioredoxin-like_fold"/>
</dbReference>
<dbReference type="Pfam" id="PF13905">
    <property type="entry name" value="Thioredoxin_8"/>
    <property type="match status" value="1"/>
</dbReference>
<dbReference type="OrthoDB" id="9815205at2"/>
<dbReference type="CDD" id="cd02966">
    <property type="entry name" value="TlpA_like_family"/>
    <property type="match status" value="1"/>
</dbReference>
<dbReference type="InterPro" id="IPR036249">
    <property type="entry name" value="Thioredoxin-like_sf"/>
</dbReference>
<dbReference type="PANTHER" id="PTHR42852:SF13">
    <property type="entry name" value="PROTEIN DIPZ"/>
    <property type="match status" value="1"/>
</dbReference>
<gene>
    <name evidence="2" type="primary">resA_5</name>
    <name evidence="2" type="ORF">NCTC11432_04666</name>
</gene>
<dbReference type="InterPro" id="IPR013766">
    <property type="entry name" value="Thioredoxin_domain"/>
</dbReference>
<dbReference type="PROSITE" id="PS51352">
    <property type="entry name" value="THIOREDOXIN_2"/>
    <property type="match status" value="1"/>
</dbReference>
<dbReference type="GeneID" id="93023443"/>
<dbReference type="STRING" id="525257.HMPREF0204_15140"/>
<evidence type="ECO:0000313" key="2">
    <source>
        <dbReference type="EMBL" id="VEE11187.1"/>
    </source>
</evidence>
<proteinExistence type="predicted"/>